<accession>A0A8E0S153</accession>
<evidence type="ECO:0000256" key="2">
    <source>
        <dbReference type="ARBA" id="ARBA00023125"/>
    </source>
</evidence>
<reference evidence="9" key="1">
    <citation type="submission" date="2019-05" db="EMBL/GenBank/DDBJ databases">
        <title>Annotation for the trematode Fasciolopsis buski.</title>
        <authorList>
            <person name="Choi Y.-J."/>
        </authorList>
    </citation>
    <scope>NUCLEOTIDE SEQUENCE</scope>
    <source>
        <strain evidence="9">HT</strain>
        <tissue evidence="9">Whole worm</tissue>
    </source>
</reference>
<dbReference type="GO" id="GO:0016514">
    <property type="term" value="C:SWI/SNF complex"/>
    <property type="evidence" value="ECO:0007669"/>
    <property type="project" value="TreeGrafter"/>
</dbReference>
<dbReference type="GO" id="GO:0003677">
    <property type="term" value="F:DNA binding"/>
    <property type="evidence" value="ECO:0007669"/>
    <property type="project" value="UniProtKB-KW"/>
</dbReference>
<dbReference type="InterPro" id="IPR017884">
    <property type="entry name" value="SANT_dom"/>
</dbReference>
<feature type="domain" description="Myb-like" evidence="7">
    <location>
        <begin position="431"/>
        <end position="476"/>
    </location>
</feature>
<dbReference type="SMART" id="SM00717">
    <property type="entry name" value="SANT"/>
    <property type="match status" value="1"/>
</dbReference>
<evidence type="ECO:0000259" key="7">
    <source>
        <dbReference type="PROSITE" id="PS50090"/>
    </source>
</evidence>
<feature type="coiled-coil region" evidence="5">
    <location>
        <begin position="788"/>
        <end position="832"/>
    </location>
</feature>
<feature type="compositionally biased region" description="Polar residues" evidence="6">
    <location>
        <begin position="966"/>
        <end position="976"/>
    </location>
</feature>
<dbReference type="PANTHER" id="PTHR12802:SF41">
    <property type="entry name" value="BRAHMA ASSOCIATED PROTEIN 155 KDA"/>
    <property type="match status" value="1"/>
</dbReference>
<keyword evidence="2" id="KW-0238">DNA-binding</keyword>
<keyword evidence="3" id="KW-0804">Transcription</keyword>
<feature type="compositionally biased region" description="Polar residues" evidence="6">
    <location>
        <begin position="1065"/>
        <end position="1088"/>
    </location>
</feature>
<dbReference type="GO" id="GO:0042393">
    <property type="term" value="F:histone binding"/>
    <property type="evidence" value="ECO:0007669"/>
    <property type="project" value="TreeGrafter"/>
</dbReference>
<dbReference type="SUPFAM" id="SSF46689">
    <property type="entry name" value="Homeodomain-like"/>
    <property type="match status" value="1"/>
</dbReference>
<keyword evidence="10" id="KW-1185">Reference proteome</keyword>
<evidence type="ECO:0000313" key="10">
    <source>
        <dbReference type="Proteomes" id="UP000728185"/>
    </source>
</evidence>
<dbReference type="InterPro" id="IPR032448">
    <property type="entry name" value="SWIRM-assoc"/>
</dbReference>
<feature type="region of interest" description="Disordered" evidence="6">
    <location>
        <begin position="596"/>
        <end position="729"/>
    </location>
</feature>
<evidence type="ECO:0000256" key="3">
    <source>
        <dbReference type="ARBA" id="ARBA00023163"/>
    </source>
</evidence>
<feature type="compositionally biased region" description="Polar residues" evidence="6">
    <location>
        <begin position="74"/>
        <end position="99"/>
    </location>
</feature>
<feature type="region of interest" description="Disordered" evidence="6">
    <location>
        <begin position="870"/>
        <end position="1133"/>
    </location>
</feature>
<dbReference type="PROSITE" id="PS51293">
    <property type="entry name" value="SANT"/>
    <property type="match status" value="1"/>
</dbReference>
<keyword evidence="5" id="KW-0175">Coiled coil</keyword>
<dbReference type="AlphaFoldDB" id="A0A8E0S153"/>
<dbReference type="Pfam" id="PF16495">
    <property type="entry name" value="SWIRM-assoc_1"/>
    <property type="match status" value="1"/>
</dbReference>
<evidence type="ECO:0000313" key="9">
    <source>
        <dbReference type="EMBL" id="KAA0198847.1"/>
    </source>
</evidence>
<evidence type="ECO:0000256" key="1">
    <source>
        <dbReference type="ARBA" id="ARBA00023015"/>
    </source>
</evidence>
<evidence type="ECO:0000256" key="6">
    <source>
        <dbReference type="SAM" id="MobiDB-lite"/>
    </source>
</evidence>
<evidence type="ECO:0000256" key="4">
    <source>
        <dbReference type="ARBA" id="ARBA00023242"/>
    </source>
</evidence>
<dbReference type="InterPro" id="IPR001005">
    <property type="entry name" value="SANT/Myb"/>
</dbReference>
<feature type="domain" description="SANT" evidence="8">
    <location>
        <begin position="429"/>
        <end position="480"/>
    </location>
</feature>
<dbReference type="PROSITE" id="PS50090">
    <property type="entry name" value="MYB_LIKE"/>
    <property type="match status" value="1"/>
</dbReference>
<feature type="compositionally biased region" description="Low complexity" evidence="6">
    <location>
        <begin position="195"/>
        <end position="208"/>
    </location>
</feature>
<feature type="compositionally biased region" description="Polar residues" evidence="6">
    <location>
        <begin position="909"/>
        <end position="925"/>
    </location>
</feature>
<gene>
    <name evidence="9" type="ORF">FBUS_07037</name>
</gene>
<keyword evidence="1" id="KW-0805">Transcription regulation</keyword>
<dbReference type="PANTHER" id="PTHR12802">
    <property type="entry name" value="SWI/SNF COMPLEX-RELATED"/>
    <property type="match status" value="1"/>
</dbReference>
<keyword evidence="4" id="KW-0539">Nucleus</keyword>
<evidence type="ECO:0000256" key="5">
    <source>
        <dbReference type="SAM" id="Coils"/>
    </source>
</evidence>
<dbReference type="Proteomes" id="UP000728185">
    <property type="component" value="Unassembled WGS sequence"/>
</dbReference>
<dbReference type="InterPro" id="IPR032451">
    <property type="entry name" value="SMARCC_C"/>
</dbReference>
<dbReference type="EMBL" id="LUCM01001461">
    <property type="protein sequence ID" value="KAA0198847.1"/>
    <property type="molecule type" value="Genomic_DNA"/>
</dbReference>
<dbReference type="OrthoDB" id="118550at2759"/>
<feature type="compositionally biased region" description="Polar residues" evidence="6">
    <location>
        <begin position="879"/>
        <end position="895"/>
    </location>
</feature>
<feature type="region of interest" description="Disordered" evidence="6">
    <location>
        <begin position="71"/>
        <end position="216"/>
    </location>
</feature>
<dbReference type="Pfam" id="PF00249">
    <property type="entry name" value="Myb_DNA-binding"/>
    <property type="match status" value="1"/>
</dbReference>
<feature type="compositionally biased region" description="Polar residues" evidence="6">
    <location>
        <begin position="1117"/>
        <end position="1133"/>
    </location>
</feature>
<sequence>MEWPYAVEPPPHPENGRPWDVDARWLLYSEENNEWMIEEDFLIPAGGLRPRASYTPDEFLATAAAVACTASSSGNHSNSMQYNDSLPNTPGFSSEVPNSTKKKRRRSPSPASETASVVVGSTKKRRPGSSGEKSTRLTGNHASSRKVRKEDEDEASCQTAQSDTMPEENDLTREFDDPEPLNRVTHVPATMHNGPPVSSSSRPSRSTSNAQGGEGVVGRSILFDLDEENDAGETNDALTGVSDSHGHPFTGGGATEAARLAVAASLGPPSTAHFHVLADSASGLHPIGPQNQTALSASTASATTNATMASDGTVNDGTKSVTSATTEMSSNVNGACKPEGQPLEGSTCGAAGVVPSSVIGQVQSNTATSVSKPNAIVGDPALRTDQYLSSASSVRTLAQGPGAVVADSRLAHSETTTEVKTNATLLRGASQGGWSDQETLLLLEALELYRDDWNKVSEHVGSRTQEECILHFLRLPIEDAYLEGSDPIINLTALANASHPLPPFSKAANPILSTVAFLAAAVDPRVAAAAAQAALTEYAKMRNEVPAGLLHEHKARVEAAVKSGELVDPKKFGLDEVGGDDRGKVESKKTVNLLVDAETASSEVPKEPSKVEVASGANDADKTQPTEAKDKIEETQDMTDQSAAFNNEGDSAPDAPQSISEKPDEPEEPAKPIETIGEQKAPESDVTMEEISQKSAEDVTSDFLGTAPSGSSTISENDPASLKEQGPDDKTKILEVPQSESEKTCPLNSIPPNPDSLGTAAACALAAAATKARHLAGVEEKRIKGLVAQLVETQLKKLDIKLKQMQELEAILEREYEMIEQMRQQLLQERQAFHMEVIKTMESRARALVQQQQQQALQIQQQQQALLHHQQQQQQQQQTNATGFAPTQSPCSNTPSPQPAAPNHFAASSVPTSNIQHSGFPSQQAVHAGDPRFANVSGITTGGSPHVTMAPRSPQPTSYPHAAISGHTSPTPSQVVQHHPQEDSQNPAPTLSNEASNDSWSGTSYSTTAESQSSVRPGSDMAARDGRSLSLPMDSPAPVVAPQTSNNTTAQPGAANMQLSEEETCSAQFPNETLMDSVSHVESLQSSDEISKSDGLIPTSENRPTPPPPETRDVELSYSSSTNQEQSYTQGSE</sequence>
<dbReference type="FunFam" id="1.10.10.60:FF:000014">
    <property type="entry name" value="SWI/SNF complex subunit SMARCC2 isoform C"/>
    <property type="match status" value="1"/>
</dbReference>
<organism evidence="9 10">
    <name type="scientific">Fasciolopsis buskii</name>
    <dbReference type="NCBI Taxonomy" id="27845"/>
    <lineage>
        <taxon>Eukaryota</taxon>
        <taxon>Metazoa</taxon>
        <taxon>Spiralia</taxon>
        <taxon>Lophotrochozoa</taxon>
        <taxon>Platyhelminthes</taxon>
        <taxon>Trematoda</taxon>
        <taxon>Digenea</taxon>
        <taxon>Plagiorchiida</taxon>
        <taxon>Echinostomata</taxon>
        <taxon>Echinostomatoidea</taxon>
        <taxon>Fasciolidae</taxon>
        <taxon>Fasciolopsis</taxon>
    </lineage>
</organism>
<evidence type="ECO:0000259" key="8">
    <source>
        <dbReference type="PROSITE" id="PS51293"/>
    </source>
</evidence>
<proteinExistence type="predicted"/>
<dbReference type="InterPro" id="IPR009057">
    <property type="entry name" value="Homeodomain-like_sf"/>
</dbReference>
<name>A0A8E0S153_9TREM</name>
<dbReference type="Pfam" id="PF16498">
    <property type="entry name" value="SWIRM-assoc_3"/>
    <property type="match status" value="1"/>
</dbReference>
<feature type="compositionally biased region" description="Polar residues" evidence="6">
    <location>
        <begin position="708"/>
        <end position="718"/>
    </location>
</feature>
<feature type="compositionally biased region" description="Polar residues" evidence="6">
    <location>
        <begin position="1042"/>
        <end position="1051"/>
    </location>
</feature>
<dbReference type="GO" id="GO:0045893">
    <property type="term" value="P:positive regulation of DNA-templated transcription"/>
    <property type="evidence" value="ECO:0007669"/>
    <property type="project" value="TreeGrafter"/>
</dbReference>
<feature type="compositionally biased region" description="Basic and acidic residues" evidence="6">
    <location>
        <begin position="619"/>
        <end position="634"/>
    </location>
</feature>
<dbReference type="Gene3D" id="1.10.10.60">
    <property type="entry name" value="Homeodomain-like"/>
    <property type="match status" value="1"/>
</dbReference>
<dbReference type="CDD" id="cd00167">
    <property type="entry name" value="SANT"/>
    <property type="match status" value="1"/>
</dbReference>
<feature type="compositionally biased region" description="Polar residues" evidence="6">
    <location>
        <begin position="638"/>
        <end position="649"/>
    </location>
</feature>
<feature type="compositionally biased region" description="Polar residues" evidence="6">
    <location>
        <begin position="983"/>
        <end position="1016"/>
    </location>
</feature>
<protein>
    <submittedName>
        <fullName evidence="9">SWI/SNF complex subunit SMARCC2</fullName>
    </submittedName>
</protein>
<comment type="caution">
    <text evidence="9">The sequence shown here is derived from an EMBL/GenBank/DDBJ whole genome shotgun (WGS) entry which is preliminary data.</text>
</comment>